<evidence type="ECO:0000256" key="10">
    <source>
        <dbReference type="ARBA" id="ARBA00022842"/>
    </source>
</evidence>
<dbReference type="Gene3D" id="1.10.150.20">
    <property type="entry name" value="5' to 3' exonuclease, C-terminal subdomain"/>
    <property type="match status" value="1"/>
</dbReference>
<dbReference type="InterPro" id="IPR001126">
    <property type="entry name" value="UmuC"/>
</dbReference>
<evidence type="ECO:0000313" key="18">
    <source>
        <dbReference type="Proteomes" id="UP000251889"/>
    </source>
</evidence>
<evidence type="ECO:0000256" key="7">
    <source>
        <dbReference type="ARBA" id="ARBA00022705"/>
    </source>
</evidence>
<dbReference type="CDD" id="cd03586">
    <property type="entry name" value="PolY_Pol_IV_kappa"/>
    <property type="match status" value="1"/>
</dbReference>
<proteinExistence type="inferred from homology"/>
<dbReference type="PROSITE" id="PS50173">
    <property type="entry name" value="UMUC"/>
    <property type="match status" value="1"/>
</dbReference>
<evidence type="ECO:0000256" key="14">
    <source>
        <dbReference type="ARBA" id="ARBA00049244"/>
    </source>
</evidence>
<dbReference type="Gene3D" id="3.40.1170.60">
    <property type="match status" value="1"/>
</dbReference>
<evidence type="ECO:0000256" key="11">
    <source>
        <dbReference type="ARBA" id="ARBA00022932"/>
    </source>
</evidence>
<evidence type="ECO:0000256" key="4">
    <source>
        <dbReference type="ARBA" id="ARBA00022490"/>
    </source>
</evidence>
<evidence type="ECO:0000256" key="8">
    <source>
        <dbReference type="ARBA" id="ARBA00022723"/>
    </source>
</evidence>
<dbReference type="Gene3D" id="3.30.1490.100">
    <property type="entry name" value="DNA polymerase, Y-family, little finger domain"/>
    <property type="match status" value="1"/>
</dbReference>
<comment type="cofactor">
    <cofactor evidence="15">
        <name>Mg(2+)</name>
        <dbReference type="ChEBI" id="CHEBI:18420"/>
    </cofactor>
    <text evidence="15">Binds 2 magnesium ions per subunit.</text>
</comment>
<dbReference type="GO" id="GO:0009432">
    <property type="term" value="P:SOS response"/>
    <property type="evidence" value="ECO:0007669"/>
    <property type="project" value="TreeGrafter"/>
</dbReference>
<evidence type="ECO:0000256" key="2">
    <source>
        <dbReference type="ARBA" id="ARBA00010945"/>
    </source>
</evidence>
<evidence type="ECO:0000256" key="1">
    <source>
        <dbReference type="ARBA" id="ARBA00004496"/>
    </source>
</evidence>
<comment type="subunit">
    <text evidence="15">Monomer.</text>
</comment>
<evidence type="ECO:0000256" key="5">
    <source>
        <dbReference type="ARBA" id="ARBA00022679"/>
    </source>
</evidence>
<comment type="similarity">
    <text evidence="2 15">Belongs to the DNA polymerase type-Y family.</text>
</comment>
<dbReference type="GO" id="GO:0003684">
    <property type="term" value="F:damaged DNA binding"/>
    <property type="evidence" value="ECO:0007669"/>
    <property type="project" value="InterPro"/>
</dbReference>
<evidence type="ECO:0000256" key="6">
    <source>
        <dbReference type="ARBA" id="ARBA00022695"/>
    </source>
</evidence>
<accession>A0A364XYX8</accession>
<reference evidence="17 18" key="1">
    <citation type="submission" date="2018-06" db="EMBL/GenBank/DDBJ databases">
        <title>Chryseolinea flavus sp. nov., a member of the phylum Bacteroidetes isolated from soil.</title>
        <authorList>
            <person name="Li Y."/>
            <person name="Wang J."/>
        </authorList>
    </citation>
    <scope>NUCLEOTIDE SEQUENCE [LARGE SCALE GENOMIC DNA]</scope>
    <source>
        <strain evidence="17 18">SDU1-6</strain>
    </source>
</reference>
<sequence>MDRNIVHLDLDAFFVAVECRNNRKLLGKPLIIGGSSRRGVVAACSYETRKFGVHSAMPMYLALQLCPDAKVISGDVEAYSKCSHEVTEIIAEAAPTFEKSSIDEFYIDASGMDRYFGAFKWAVELQKKIVKESHLPISMGMSVNKLVSKVATGEFKPNASKHIPDGTEKDFLAPLGVEKIPMIGKQTASFLYDMGVRTVSTLREMPVNFLISAFGKNGISLWNKANGIDDSPVVPYAEQKSISTECTFDEDTIDVKRLNSIMIAMVEKVAFTLREQHKLTSCVTVKIRYSNFDTETKQIRVPYTSADHVLLQTVTELFKKLYNRRMLIRLVGVRLSGLVYGNQQISLFDDTASSINLYEAIDKIKHRHGVEKIVRATTLDVNKRVRMELNMFKGPKYPLKNVG</sequence>
<evidence type="ECO:0000256" key="3">
    <source>
        <dbReference type="ARBA" id="ARBA00022457"/>
    </source>
</evidence>
<feature type="binding site" evidence="15">
    <location>
        <position position="103"/>
    </location>
    <ligand>
        <name>Mg(2+)</name>
        <dbReference type="ChEBI" id="CHEBI:18420"/>
    </ligand>
</feature>
<keyword evidence="8 15" id="KW-0479">Metal-binding</keyword>
<dbReference type="Proteomes" id="UP000251889">
    <property type="component" value="Unassembled WGS sequence"/>
</dbReference>
<evidence type="ECO:0000259" key="16">
    <source>
        <dbReference type="PROSITE" id="PS50173"/>
    </source>
</evidence>
<dbReference type="RefSeq" id="WP_112748332.1">
    <property type="nucleotide sequence ID" value="NZ_QMFY01000010.1"/>
</dbReference>
<comment type="subcellular location">
    <subcellularLocation>
        <location evidence="1 15">Cytoplasm</location>
    </subcellularLocation>
</comment>
<dbReference type="InterPro" id="IPR043502">
    <property type="entry name" value="DNA/RNA_pol_sf"/>
</dbReference>
<protein>
    <recommendedName>
        <fullName evidence="15">DNA polymerase IV</fullName>
        <shortName evidence="15">Pol IV</shortName>
        <ecNumber evidence="15">2.7.7.7</ecNumber>
    </recommendedName>
</protein>
<dbReference type="InterPro" id="IPR043128">
    <property type="entry name" value="Rev_trsase/Diguanyl_cyclase"/>
</dbReference>
<keyword evidence="5 15" id="KW-0808">Transferase</keyword>
<keyword evidence="7 15" id="KW-0235">DNA replication</keyword>
<comment type="function">
    <text evidence="15">Poorly processive, error-prone DNA polymerase involved in untargeted mutagenesis. Copies undamaged DNA at stalled replication forks, which arise in vivo from mismatched or misaligned primer ends. These misaligned primers can be extended by PolIV. Exhibits no 3'-5' exonuclease (proofreading) activity. May be involved in translesional synthesis, in conjunction with the beta clamp from PolIII.</text>
</comment>
<dbReference type="HAMAP" id="MF_01113">
    <property type="entry name" value="DNApol_IV"/>
    <property type="match status" value="1"/>
</dbReference>
<dbReference type="GO" id="GO:0000287">
    <property type="term" value="F:magnesium ion binding"/>
    <property type="evidence" value="ECO:0007669"/>
    <property type="project" value="UniProtKB-UniRule"/>
</dbReference>
<dbReference type="InterPro" id="IPR017961">
    <property type="entry name" value="DNA_pol_Y-fam_little_finger"/>
</dbReference>
<feature type="binding site" evidence="15">
    <location>
        <position position="9"/>
    </location>
    <ligand>
        <name>Mg(2+)</name>
        <dbReference type="ChEBI" id="CHEBI:18420"/>
    </ligand>
</feature>
<gene>
    <name evidence="15" type="primary">dinB</name>
    <name evidence="17" type="ORF">DQQ10_18260</name>
</gene>
<evidence type="ECO:0000256" key="9">
    <source>
        <dbReference type="ARBA" id="ARBA00022763"/>
    </source>
</evidence>
<evidence type="ECO:0000256" key="13">
    <source>
        <dbReference type="ARBA" id="ARBA00023204"/>
    </source>
</evidence>
<feature type="domain" description="UmuC" evidence="16">
    <location>
        <begin position="5"/>
        <end position="184"/>
    </location>
</feature>
<dbReference type="SUPFAM" id="SSF56672">
    <property type="entry name" value="DNA/RNA polymerases"/>
    <property type="match status" value="1"/>
</dbReference>
<keyword evidence="12 15" id="KW-0238">DNA-binding</keyword>
<keyword evidence="13 15" id="KW-0234">DNA repair</keyword>
<keyword evidence="3 15" id="KW-0515">Mutator protein</keyword>
<evidence type="ECO:0000256" key="12">
    <source>
        <dbReference type="ARBA" id="ARBA00023125"/>
    </source>
</evidence>
<keyword evidence="10 15" id="KW-0460">Magnesium</keyword>
<name>A0A364XYX8_9BACT</name>
<dbReference type="GO" id="GO:0006281">
    <property type="term" value="P:DNA repair"/>
    <property type="evidence" value="ECO:0007669"/>
    <property type="project" value="UniProtKB-UniRule"/>
</dbReference>
<dbReference type="AlphaFoldDB" id="A0A364XYX8"/>
<dbReference type="GO" id="GO:0006261">
    <property type="term" value="P:DNA-templated DNA replication"/>
    <property type="evidence" value="ECO:0007669"/>
    <property type="project" value="UniProtKB-UniRule"/>
</dbReference>
<dbReference type="EC" id="2.7.7.7" evidence="15"/>
<dbReference type="PANTHER" id="PTHR11076">
    <property type="entry name" value="DNA REPAIR POLYMERASE UMUC / TRANSFERASE FAMILY MEMBER"/>
    <property type="match status" value="1"/>
</dbReference>
<organism evidence="17 18">
    <name type="scientific">Pseudochryseolinea flava</name>
    <dbReference type="NCBI Taxonomy" id="2059302"/>
    <lineage>
        <taxon>Bacteria</taxon>
        <taxon>Pseudomonadati</taxon>
        <taxon>Bacteroidota</taxon>
        <taxon>Cytophagia</taxon>
        <taxon>Cytophagales</taxon>
        <taxon>Fulvivirgaceae</taxon>
        <taxon>Pseudochryseolinea</taxon>
    </lineage>
</organism>
<keyword evidence="4 15" id="KW-0963">Cytoplasm</keyword>
<dbReference type="GO" id="GO:0003887">
    <property type="term" value="F:DNA-directed DNA polymerase activity"/>
    <property type="evidence" value="ECO:0007669"/>
    <property type="project" value="UniProtKB-UniRule"/>
</dbReference>
<dbReference type="Pfam" id="PF00817">
    <property type="entry name" value="IMS"/>
    <property type="match status" value="1"/>
</dbReference>
<keyword evidence="6 15" id="KW-0548">Nucleotidyltransferase</keyword>
<dbReference type="GO" id="GO:0005829">
    <property type="term" value="C:cytosol"/>
    <property type="evidence" value="ECO:0007669"/>
    <property type="project" value="TreeGrafter"/>
</dbReference>
<dbReference type="OrthoDB" id="9808813at2"/>
<dbReference type="GO" id="GO:0042276">
    <property type="term" value="P:error-prone translesion synthesis"/>
    <property type="evidence" value="ECO:0007669"/>
    <property type="project" value="TreeGrafter"/>
</dbReference>
<keyword evidence="11 15" id="KW-0239">DNA-directed DNA polymerase</keyword>
<comment type="catalytic activity">
    <reaction evidence="14 15">
        <text>DNA(n) + a 2'-deoxyribonucleoside 5'-triphosphate = DNA(n+1) + diphosphate</text>
        <dbReference type="Rhea" id="RHEA:22508"/>
        <dbReference type="Rhea" id="RHEA-COMP:17339"/>
        <dbReference type="Rhea" id="RHEA-COMP:17340"/>
        <dbReference type="ChEBI" id="CHEBI:33019"/>
        <dbReference type="ChEBI" id="CHEBI:61560"/>
        <dbReference type="ChEBI" id="CHEBI:173112"/>
        <dbReference type="EC" id="2.7.7.7"/>
    </reaction>
</comment>
<evidence type="ECO:0000313" key="17">
    <source>
        <dbReference type="EMBL" id="RAV99546.1"/>
    </source>
</evidence>
<dbReference type="Gene3D" id="3.30.70.270">
    <property type="match status" value="1"/>
</dbReference>
<dbReference type="PANTHER" id="PTHR11076:SF33">
    <property type="entry name" value="DNA POLYMERASE KAPPA"/>
    <property type="match status" value="1"/>
</dbReference>
<dbReference type="InterPro" id="IPR022880">
    <property type="entry name" value="DNApol_IV"/>
</dbReference>
<keyword evidence="9 15" id="KW-0227">DNA damage</keyword>
<dbReference type="EMBL" id="QMFY01000010">
    <property type="protein sequence ID" value="RAV99546.1"/>
    <property type="molecule type" value="Genomic_DNA"/>
</dbReference>
<dbReference type="InterPro" id="IPR036775">
    <property type="entry name" value="DNA_pol_Y-fam_lit_finger_sf"/>
</dbReference>
<dbReference type="Pfam" id="PF11799">
    <property type="entry name" value="IMS_C"/>
    <property type="match status" value="1"/>
</dbReference>
<dbReference type="FunFam" id="3.40.1170.60:FF:000001">
    <property type="entry name" value="DNA polymerase IV"/>
    <property type="match status" value="1"/>
</dbReference>
<dbReference type="NCBIfam" id="NF002677">
    <property type="entry name" value="PRK02406.1"/>
    <property type="match status" value="1"/>
</dbReference>
<feature type="active site" evidence="15">
    <location>
        <position position="104"/>
    </location>
</feature>
<comment type="caution">
    <text evidence="17">The sequence shown here is derived from an EMBL/GenBank/DDBJ whole genome shotgun (WGS) entry which is preliminary data.</text>
</comment>
<dbReference type="SUPFAM" id="SSF100879">
    <property type="entry name" value="Lesion bypass DNA polymerase (Y-family), little finger domain"/>
    <property type="match status" value="1"/>
</dbReference>
<evidence type="ECO:0000256" key="15">
    <source>
        <dbReference type="HAMAP-Rule" id="MF_01113"/>
    </source>
</evidence>
<feature type="site" description="Substrate discrimination" evidence="15">
    <location>
        <position position="14"/>
    </location>
</feature>
<keyword evidence="18" id="KW-1185">Reference proteome</keyword>
<dbReference type="InterPro" id="IPR050116">
    <property type="entry name" value="DNA_polymerase-Y"/>
</dbReference>